<keyword evidence="3" id="KW-1185">Reference proteome</keyword>
<sequence>MVERWRRKEMATTEAAGRRNGGGGDGDRWNIDGRGRWRR</sequence>
<feature type="compositionally biased region" description="Basic and acidic residues" evidence="1">
    <location>
        <begin position="1"/>
        <end position="11"/>
    </location>
</feature>
<dbReference type="AlphaFoldDB" id="A0A7I8LLV0"/>
<organism evidence="2 3">
    <name type="scientific">Spirodela intermedia</name>
    <name type="common">Intermediate duckweed</name>
    <dbReference type="NCBI Taxonomy" id="51605"/>
    <lineage>
        <taxon>Eukaryota</taxon>
        <taxon>Viridiplantae</taxon>
        <taxon>Streptophyta</taxon>
        <taxon>Embryophyta</taxon>
        <taxon>Tracheophyta</taxon>
        <taxon>Spermatophyta</taxon>
        <taxon>Magnoliopsida</taxon>
        <taxon>Liliopsida</taxon>
        <taxon>Araceae</taxon>
        <taxon>Lemnoideae</taxon>
        <taxon>Spirodela</taxon>
    </lineage>
</organism>
<gene>
    <name evidence="2" type="ORF">SI8410_17020912</name>
</gene>
<evidence type="ECO:0000313" key="3">
    <source>
        <dbReference type="Proteomes" id="UP000663760"/>
    </source>
</evidence>
<dbReference type="EMBL" id="LR746280">
    <property type="protein sequence ID" value="CAA7410234.1"/>
    <property type="molecule type" value="Genomic_DNA"/>
</dbReference>
<proteinExistence type="predicted"/>
<accession>A0A7I8LLV0</accession>
<protein>
    <submittedName>
        <fullName evidence="2">Uncharacterized protein</fullName>
    </submittedName>
</protein>
<feature type="region of interest" description="Disordered" evidence="1">
    <location>
        <begin position="1"/>
        <end position="39"/>
    </location>
</feature>
<reference evidence="2" key="1">
    <citation type="submission" date="2020-02" db="EMBL/GenBank/DDBJ databases">
        <authorList>
            <person name="Scholz U."/>
            <person name="Mascher M."/>
            <person name="Fiebig A."/>
        </authorList>
    </citation>
    <scope>NUCLEOTIDE SEQUENCE</scope>
</reference>
<dbReference type="Proteomes" id="UP000663760">
    <property type="component" value="Chromosome 17"/>
</dbReference>
<feature type="compositionally biased region" description="Basic and acidic residues" evidence="1">
    <location>
        <begin position="25"/>
        <end position="39"/>
    </location>
</feature>
<evidence type="ECO:0000313" key="2">
    <source>
        <dbReference type="EMBL" id="CAA7410234.1"/>
    </source>
</evidence>
<evidence type="ECO:0000256" key="1">
    <source>
        <dbReference type="SAM" id="MobiDB-lite"/>
    </source>
</evidence>
<name>A0A7I8LLV0_SPIIN</name>